<dbReference type="InterPro" id="IPR050708">
    <property type="entry name" value="T6SS_VgrG/RHS"/>
</dbReference>
<name>A0A428YQF1_KIBAR</name>
<feature type="signal peptide" evidence="6">
    <location>
        <begin position="1"/>
        <end position="35"/>
    </location>
</feature>
<sequence length="2053" mass="224636">MSHLVRLRRRLPIVMTVSIAATVAVALATPQVAIAENQPSVNLPETAALAANLAAVAPHNPADAPSEKNALKGTQQPRVINGGSGTYAATSLAPSAAWQVSGQTGEFSWSYGLPVTPVPGGVQPTLALSYSSSAVDGLTSTTNNQTSWIGDGWAMWPGFIERTYEGCQRDVDDTPDDNPLDQCWRSDNATVSINGSANALILDDGSKVWRTRNDDGSKVERFGTPHDRNEHWKITTTDGTQYFFGSRAESKSAWKVPVFGDDSGEPCHNPAGYASSWCDQHYRWNIDKVISRNGDMMVYNYETEANKYGRNKGTAVSDYTRSGYLTTVEYGLRADNADVKASGRMVFDTAERCIDGTDCNDVNNLPDVPSHLKCTDNVCKDNWGPSFFTTKRLAKVTTEMRKDGVFKPVDSWTLRHTYPEPGSGERPAMWLAGITHTGHTGPAGAESIPLPEVTFEGSPYPNRVYTPGDGHSKLIRYRMNAIYSEAGAVTGINYAEPECKAGETVPDKNNLHLNNLRCYPAKWAAPLSPERTDYFHKYVVSQVTELDRMGSTTAVVTSYQYPARGVAWHWDDSEFTPDKDRTYNDYRGYGTVTVLKGNGTDSARSKSVQTFYRGMNGNKWPGGTNPAVVKDSEGGEAADEDWLRGQIRESITYLGETDTVVSKTINEPYFRLTPTAKRGPFKAYLVRPGTARTYTPLASGGVHQTKVVNGYEPDDLTGVPSYVNDLGDVTTDADDKCTRTTYDRRPDKWLMVLPARAETVTVHCDVKDPAADKVISDVRTTFDATGNPSEVSFLADRRDGAPVFVSKARTPKYDIHGRALEVLDAENNKSTVQHTPETGGPVLQVTTTNPKGYTGTTTYDPLRGVETKVVDINKRVTESTYDALGRVTETWTPDRDRSRRQQGSAKYRYTISRDAPNAVETKKVGPRGNYITTTQIYDGLLRPRQTQTPTRDGRLLSDTRYDSHGRAYLTTSPFYNKAPVDMALWQATNLDGVPAHVVTKYDGAERPVEQIFMAPTEQWKTTTEYGGDRVTVTPPAGGTPTTTITNARGQVIQKLTHAPAGADATNYAYHPGGQLAEVTDPGANKWKFFVDLAGRQIRSEDPARGATTTEYNKLGQPVKVTDARGRTLTMGYDSLNRRTHVSSGDTKLAEWTYDTASNGIGMPATSTRYVNGHAYVTKVNSYDIGGRPSKSEVVIPAVEGKLAGNYVTSVQYGPDGTPINAGYPQIDTMPAETVTFSHDDLGRPTTTTSSLNGQTDYVSQSLYTVYGELERLQYGTTPNRAWLSYYFDEKTRRFTRSIVDTETSKPMQTDVNYTYDPAGNVLSVVDKPIGQKVDTQCFRYDHLRRLTEAWTPDTGCAEPVLGTTGPAPYWQSFQYDKIGNRLSDTLRASGMEATSTYAYTGQSPRLESASLGRLGFAAQAASYEYDLAGNTTKRNGQELAWDDEGLLAKVTDTGGDTSFVYSADGTRLIRHDPAGSTLYLGSQEVRAEKSGALTVTRFYSHGDGRQIAVRTGGKLTFVAPDHQGTNEVAIDLASLKVDRRRQLPFGGSRGQQPLFPGEKGFVGGTVDSSIGLTTMGPRQYDSQTGRFLSVDPIMDPEDSQQMHGYTYSNNSPITFSDPSGTWLVGGEDPYTGNQYGVRNNSDGSQTWIGTPPATSGSNGRGVNSRINPNGGGYINGIRIYADDTRDFTKLLAIVHDENLGKHKTGYSIHGTQASRYDTAWMILNACGRLKDTSAACSKDFVADIEHIKFSSPDFPSGHGRSGGTRSAAKAAAKEAKKLAKKASEGCSFTAETVVVMGDGTRKPISEVKPGDQVLASNPETGEKGARTVTAVKVHDDTVQDLELVDGSRVTTTFDHPIWNETDREWQWAQKLDRGDSLLGANGERVKVGGLVPVTSRWAPAYDLTVADLRSFYVVAGQQPLLVHNCPQRRLYRVGNDGADDSIQEPISPDQWILNGETLDEGDYFFVVMPDNEVRAFKYGDHGGGHSSLSERMDVVAAGEFEVNSRGVITEFSNFSGHYWPKATTEDVIVEAFSQHGFDLDNAKFKPWTPPKDR</sequence>
<dbReference type="EMBL" id="QHKI01000064">
    <property type="protein sequence ID" value="RSM70788.1"/>
    <property type="molecule type" value="Genomic_DNA"/>
</dbReference>
<reference evidence="8 9" key="1">
    <citation type="submission" date="2018-05" db="EMBL/GenBank/DDBJ databases">
        <title>Evolution of GPA BGCs.</title>
        <authorList>
            <person name="Waglechner N."/>
            <person name="Wright G.D."/>
        </authorList>
    </citation>
    <scope>NUCLEOTIDE SEQUENCE [LARGE SCALE GENOMIC DNA]</scope>
    <source>
        <strain evidence="8 9">A82846</strain>
    </source>
</reference>
<feature type="region of interest" description="Disordered" evidence="5">
    <location>
        <begin position="831"/>
        <end position="857"/>
    </location>
</feature>
<feature type="compositionally biased region" description="Low complexity" evidence="5">
    <location>
        <begin position="846"/>
        <end position="857"/>
    </location>
</feature>
<evidence type="ECO:0000313" key="9">
    <source>
        <dbReference type="Proteomes" id="UP000287547"/>
    </source>
</evidence>
<evidence type="ECO:0000313" key="8">
    <source>
        <dbReference type="EMBL" id="RSM70788.1"/>
    </source>
</evidence>
<evidence type="ECO:0000259" key="7">
    <source>
        <dbReference type="SMART" id="SM00306"/>
    </source>
</evidence>
<evidence type="ECO:0000256" key="6">
    <source>
        <dbReference type="SAM" id="SignalP"/>
    </source>
</evidence>
<evidence type="ECO:0000256" key="4">
    <source>
        <dbReference type="ARBA" id="ARBA00023026"/>
    </source>
</evidence>
<proteinExistence type="predicted"/>
<organism evidence="8 9">
    <name type="scientific">Kibdelosporangium aridum</name>
    <dbReference type="NCBI Taxonomy" id="2030"/>
    <lineage>
        <taxon>Bacteria</taxon>
        <taxon>Bacillati</taxon>
        <taxon>Actinomycetota</taxon>
        <taxon>Actinomycetes</taxon>
        <taxon>Pseudonocardiales</taxon>
        <taxon>Pseudonocardiaceae</taxon>
        <taxon>Kibdelosporangium</taxon>
    </lineage>
</organism>
<dbReference type="InterPro" id="IPR031325">
    <property type="entry name" value="RHS_repeat"/>
</dbReference>
<dbReference type="Gene3D" id="2.180.10.10">
    <property type="entry name" value="RHS repeat-associated core"/>
    <property type="match status" value="2"/>
</dbReference>
<dbReference type="InterPro" id="IPR006530">
    <property type="entry name" value="YD"/>
</dbReference>
<dbReference type="Proteomes" id="UP000287547">
    <property type="component" value="Unassembled WGS sequence"/>
</dbReference>
<dbReference type="InterPro" id="IPR056823">
    <property type="entry name" value="TEN-like_YD-shell"/>
</dbReference>
<dbReference type="CDD" id="cd00081">
    <property type="entry name" value="Hint"/>
    <property type="match status" value="1"/>
</dbReference>
<evidence type="ECO:0000256" key="3">
    <source>
        <dbReference type="ARBA" id="ARBA00022737"/>
    </source>
</evidence>
<dbReference type="GO" id="GO:0005737">
    <property type="term" value="C:cytoplasm"/>
    <property type="evidence" value="ECO:0007669"/>
    <property type="project" value="InterPro"/>
</dbReference>
<keyword evidence="3" id="KW-0677">Repeat</keyword>
<dbReference type="Pfam" id="PF03534">
    <property type="entry name" value="SpvB"/>
    <property type="match status" value="1"/>
</dbReference>
<dbReference type="InterPro" id="IPR003587">
    <property type="entry name" value="Hint_dom_N"/>
</dbReference>
<dbReference type="SUPFAM" id="SSF51294">
    <property type="entry name" value="Hedgehog/intein (Hint) domain"/>
    <property type="match status" value="1"/>
</dbReference>
<dbReference type="Pfam" id="PF25023">
    <property type="entry name" value="TEN_YD-shell"/>
    <property type="match status" value="1"/>
</dbReference>
<dbReference type="InterPro" id="IPR003284">
    <property type="entry name" value="Sal_SpvB"/>
</dbReference>
<evidence type="ECO:0000256" key="5">
    <source>
        <dbReference type="SAM" id="MobiDB-lite"/>
    </source>
</evidence>
<comment type="subcellular location">
    <subcellularLocation>
        <location evidence="1">Secreted</location>
    </subcellularLocation>
</comment>
<dbReference type="OrthoDB" id="291011at2"/>
<dbReference type="InterPro" id="IPR030934">
    <property type="entry name" value="Intein_C"/>
</dbReference>
<dbReference type="Gene3D" id="2.170.16.10">
    <property type="entry name" value="Hedgehog/Intein (Hint) domain"/>
    <property type="match status" value="1"/>
</dbReference>
<dbReference type="PANTHER" id="PTHR32305">
    <property type="match status" value="1"/>
</dbReference>
<evidence type="ECO:0000256" key="2">
    <source>
        <dbReference type="ARBA" id="ARBA00022525"/>
    </source>
</evidence>
<gene>
    <name evidence="8" type="ORF">DMH04_44065</name>
</gene>
<dbReference type="PANTHER" id="PTHR32305:SF17">
    <property type="entry name" value="TRNA NUCLEASE WAPA"/>
    <property type="match status" value="1"/>
</dbReference>
<feature type="chain" id="PRO_5019547714" evidence="6">
    <location>
        <begin position="36"/>
        <end position="2053"/>
    </location>
</feature>
<keyword evidence="4" id="KW-0843">Virulence</keyword>
<dbReference type="InterPro" id="IPR036844">
    <property type="entry name" value="Hint_dom_sf"/>
</dbReference>
<dbReference type="Pfam" id="PF05593">
    <property type="entry name" value="RHS_repeat"/>
    <property type="match status" value="1"/>
</dbReference>
<protein>
    <submittedName>
        <fullName evidence="8">Type IV secretion protein Rhs</fullName>
    </submittedName>
</protein>
<dbReference type="NCBIfam" id="TIGR01643">
    <property type="entry name" value="YD_repeat_2x"/>
    <property type="match status" value="1"/>
</dbReference>
<accession>A0A428YQF1</accession>
<dbReference type="GO" id="GO:0005576">
    <property type="term" value="C:extracellular region"/>
    <property type="evidence" value="ECO:0007669"/>
    <property type="project" value="UniProtKB-SubCell"/>
</dbReference>
<dbReference type="InterPro" id="IPR022385">
    <property type="entry name" value="Rhs_assc_core"/>
</dbReference>
<comment type="caution">
    <text evidence="8">The sequence shown here is derived from an EMBL/GenBank/DDBJ whole genome shotgun (WGS) entry which is preliminary data.</text>
</comment>
<evidence type="ECO:0000256" key="1">
    <source>
        <dbReference type="ARBA" id="ARBA00004613"/>
    </source>
</evidence>
<dbReference type="NCBIfam" id="TIGR03696">
    <property type="entry name" value="Rhs_assc_core"/>
    <property type="match status" value="1"/>
</dbReference>
<dbReference type="SMART" id="SM00306">
    <property type="entry name" value="HintN"/>
    <property type="match status" value="1"/>
</dbReference>
<feature type="domain" description="Hint" evidence="7">
    <location>
        <begin position="1785"/>
        <end position="1881"/>
    </location>
</feature>
<keyword evidence="6" id="KW-0732">Signal</keyword>
<keyword evidence="2" id="KW-0964">Secreted</keyword>
<dbReference type="Pfam" id="PF07591">
    <property type="entry name" value="PT-HINT"/>
    <property type="match status" value="1"/>
</dbReference>
<dbReference type="PROSITE" id="PS50818">
    <property type="entry name" value="INTEIN_C_TER"/>
    <property type="match status" value="1"/>
</dbReference>